<name>A0A7C4EL27_9BACT</name>
<protein>
    <recommendedName>
        <fullName evidence="1">Cysteine-rich domain-containing protein</fullName>
    </recommendedName>
</protein>
<gene>
    <name evidence="2" type="ORF">ENR59_11070</name>
</gene>
<sequence length="67" mass="6693">MSALSNPELSWPLGRSRAALAAATGASVVAAACPGCLLQLRGCLAEADVPARTAHPLELLANALPGE</sequence>
<organism evidence="2">
    <name type="scientific">Fundidesulfovibrio putealis</name>
    <dbReference type="NCBI Taxonomy" id="270496"/>
    <lineage>
        <taxon>Bacteria</taxon>
        <taxon>Pseudomonadati</taxon>
        <taxon>Thermodesulfobacteriota</taxon>
        <taxon>Desulfovibrionia</taxon>
        <taxon>Desulfovibrionales</taxon>
        <taxon>Desulfovibrionaceae</taxon>
        <taxon>Fundidesulfovibrio</taxon>
    </lineage>
</organism>
<dbReference type="EMBL" id="DSRP01000767">
    <property type="protein sequence ID" value="HGG93473.1"/>
    <property type="molecule type" value="Genomic_DNA"/>
</dbReference>
<accession>A0A7C4EL27</accession>
<evidence type="ECO:0000313" key="2">
    <source>
        <dbReference type="EMBL" id="HGG93473.1"/>
    </source>
</evidence>
<dbReference type="AlphaFoldDB" id="A0A7C4EL27"/>
<feature type="domain" description="Cysteine-rich" evidence="1">
    <location>
        <begin position="6"/>
        <end position="41"/>
    </location>
</feature>
<evidence type="ECO:0000259" key="1">
    <source>
        <dbReference type="Pfam" id="PF02754"/>
    </source>
</evidence>
<comment type="caution">
    <text evidence="2">The sequence shown here is derived from an EMBL/GenBank/DDBJ whole genome shotgun (WGS) entry which is preliminary data.</text>
</comment>
<dbReference type="InterPro" id="IPR004017">
    <property type="entry name" value="Cys_rich_dom"/>
</dbReference>
<proteinExistence type="predicted"/>
<dbReference type="Pfam" id="PF02754">
    <property type="entry name" value="CCG"/>
    <property type="match status" value="1"/>
</dbReference>
<dbReference type="GO" id="GO:0016491">
    <property type="term" value="F:oxidoreductase activity"/>
    <property type="evidence" value="ECO:0007669"/>
    <property type="project" value="UniProtKB-ARBA"/>
</dbReference>
<reference evidence="2" key="1">
    <citation type="journal article" date="2020" name="mSystems">
        <title>Genome- and Community-Level Interaction Insights into Carbon Utilization and Element Cycling Functions of Hydrothermarchaeota in Hydrothermal Sediment.</title>
        <authorList>
            <person name="Zhou Z."/>
            <person name="Liu Y."/>
            <person name="Xu W."/>
            <person name="Pan J."/>
            <person name="Luo Z.H."/>
            <person name="Li M."/>
        </authorList>
    </citation>
    <scope>NUCLEOTIDE SEQUENCE [LARGE SCALE GENOMIC DNA]</scope>
    <source>
        <strain evidence="2">SpSt-413</strain>
    </source>
</reference>